<dbReference type="GO" id="GO:0000226">
    <property type="term" value="P:microtubule cytoskeleton organization"/>
    <property type="evidence" value="ECO:0007669"/>
    <property type="project" value="UniProtKB-ARBA"/>
</dbReference>
<dbReference type="Gene3D" id="1.25.10.10">
    <property type="entry name" value="Leucine-rich Repeat Variant"/>
    <property type="match status" value="2"/>
</dbReference>
<feature type="domain" description="CLASP N-terminal" evidence="2">
    <location>
        <begin position="440"/>
        <end position="650"/>
    </location>
</feature>
<feature type="region of interest" description="Disordered" evidence="1">
    <location>
        <begin position="707"/>
        <end position="810"/>
    </location>
</feature>
<feature type="compositionally biased region" description="Low complexity" evidence="1">
    <location>
        <begin position="710"/>
        <end position="722"/>
    </location>
</feature>
<dbReference type="AlphaFoldDB" id="A0ABD3MF88"/>
<feature type="region of interest" description="Disordered" evidence="1">
    <location>
        <begin position="1101"/>
        <end position="1122"/>
    </location>
</feature>
<feature type="compositionally biased region" description="Polar residues" evidence="1">
    <location>
        <begin position="759"/>
        <end position="786"/>
    </location>
</feature>
<protein>
    <recommendedName>
        <fullName evidence="2">CLASP N-terminal domain-containing protein</fullName>
    </recommendedName>
</protein>
<dbReference type="EMBL" id="JALLAZ020001850">
    <property type="protein sequence ID" value="KAL3761543.1"/>
    <property type="molecule type" value="Genomic_DNA"/>
</dbReference>
<feature type="region of interest" description="Disordered" evidence="1">
    <location>
        <begin position="356"/>
        <end position="392"/>
    </location>
</feature>
<dbReference type="PANTHER" id="PTHR21567">
    <property type="entry name" value="CLASP"/>
    <property type="match status" value="1"/>
</dbReference>
<gene>
    <name evidence="3" type="ORF">ACHAW5_003091</name>
</gene>
<dbReference type="PANTHER" id="PTHR21567:SF9">
    <property type="entry name" value="CLIP-ASSOCIATING PROTEIN"/>
    <property type="match status" value="1"/>
</dbReference>
<dbReference type="Proteomes" id="UP001530315">
    <property type="component" value="Unassembled WGS sequence"/>
</dbReference>
<evidence type="ECO:0000313" key="4">
    <source>
        <dbReference type="Proteomes" id="UP001530315"/>
    </source>
</evidence>
<dbReference type="GO" id="GO:0000278">
    <property type="term" value="P:mitotic cell cycle"/>
    <property type="evidence" value="ECO:0007669"/>
    <property type="project" value="UniProtKB-ARBA"/>
</dbReference>
<proteinExistence type="predicted"/>
<name>A0ABD3MF88_9STRA</name>
<dbReference type="InterPro" id="IPR016024">
    <property type="entry name" value="ARM-type_fold"/>
</dbReference>
<evidence type="ECO:0000313" key="3">
    <source>
        <dbReference type="EMBL" id="KAL3761543.1"/>
    </source>
</evidence>
<reference evidence="3 4" key="1">
    <citation type="submission" date="2024-10" db="EMBL/GenBank/DDBJ databases">
        <title>Updated reference genomes for cyclostephanoid diatoms.</title>
        <authorList>
            <person name="Roberts W.R."/>
            <person name="Alverson A.J."/>
        </authorList>
    </citation>
    <scope>NUCLEOTIDE SEQUENCE [LARGE SCALE GENOMIC DNA]</scope>
    <source>
        <strain evidence="3 4">AJA276-08</strain>
    </source>
</reference>
<comment type="caution">
    <text evidence="3">The sequence shown here is derived from an EMBL/GenBank/DDBJ whole genome shotgun (WGS) entry which is preliminary data.</text>
</comment>
<evidence type="ECO:0000256" key="1">
    <source>
        <dbReference type="SAM" id="MobiDB-lite"/>
    </source>
</evidence>
<keyword evidence="4" id="KW-1185">Reference proteome</keyword>
<dbReference type="Pfam" id="PF12348">
    <property type="entry name" value="CLASP_N"/>
    <property type="match status" value="1"/>
</dbReference>
<sequence>MTTTASELASDYVRECLGFANPASRVRALHKIQDSLQSCFYDDDAGPDAVVAAERPTAEWRRFLEGGGCDDDGGGGDEGGGTDAEDDDFVLRDGLIRCLVEGCHPGGGDDDEDDDEDAGAGAEDGAIVESSFICLTYLVSLRSPVERDGGGGGGGGRGAKGGRTIIAPIFGPDFATAISADVVLALRSDLVVDHDDDDEYGGIPRAASDLLVALLRPDRPRNEACTDEIREHALLPACDGGATAVARVLSSFIVSAVGHAVPDGAGCADGEELSMRRETAALGRLQDMRDVMHAVGTECSRCLLLLDEEGDEEKDRRCGRRILNALREIHAVAAYAVESQLETLLDEGASPILSRLCGDDEGRASGADDDDDAARRDAMDDDDDDDVEDGKESELVDACALAPLYANIARPPVLLTTLKHLDSMLLVIAENLGTVDAELWDDRLDALVGLECILAGGVASMSPDARYLFIERLRLMPLHAQFTDLRSQITHQACRLIVATAYEYRDYVAEDPQLNQMVSQFVESCIPSILTLCMSGTRLMSAQGTSCLTCLASVCGGVGYPRVIPRLCDEILGPKVHKNRKRGSAIALACALRVWDPTFFPRHLDQLFKATKEGATNRDPTVREEGRKLYWAMRACCDETDHAVRGMFDSRSREMKNLEKEREAIDSEWEDGGAMSVLVRTGVLGRATEVPAKVAVTTKARIPATDVPLRSNANAKRSASARLMAQHGTPFKSKRISTPTKSASAGGVLSAVKRPPPNSSASARISTPNIESKSSGNKSINRNNMIPSKMSRARPSTAPAHLSREEKENSLATPIKSVGFSVNSPASQMSGSPLVDFLARSSPLSAKELKNPDDIIGEIISMLSNRSPHEQSLGIKALALFAKENPLDPSWDDKFSAVLSCLLDHLKNMPTINFEDLDFISSPTNTLSCYHQMQHSFLQGVRSLLEFVPSHVKSDKAKGIIQCMLECTRDAPFEIVHTAERALVSLVTSADPETCFEHLIPYTRVEIDLNDKVSPPELLSTLRTMIVLVDRIPIDTLRRVLPSLLDLFHAALCHKSVDMRKATVFILVEMHFVLGDELRLDEFTDCHQRLVRVYVERHPKNSRRTADAGNDVPSPPTQKISA</sequence>
<dbReference type="GO" id="GO:0005819">
    <property type="term" value="C:spindle"/>
    <property type="evidence" value="ECO:0007669"/>
    <property type="project" value="UniProtKB-ARBA"/>
</dbReference>
<organism evidence="3 4">
    <name type="scientific">Stephanodiscus triporus</name>
    <dbReference type="NCBI Taxonomy" id="2934178"/>
    <lineage>
        <taxon>Eukaryota</taxon>
        <taxon>Sar</taxon>
        <taxon>Stramenopiles</taxon>
        <taxon>Ochrophyta</taxon>
        <taxon>Bacillariophyta</taxon>
        <taxon>Coscinodiscophyceae</taxon>
        <taxon>Thalassiosirophycidae</taxon>
        <taxon>Stephanodiscales</taxon>
        <taxon>Stephanodiscaceae</taxon>
        <taxon>Stephanodiscus</taxon>
    </lineage>
</organism>
<feature type="compositionally biased region" description="Acidic residues" evidence="1">
    <location>
        <begin position="379"/>
        <end position="391"/>
    </location>
</feature>
<dbReference type="SUPFAM" id="SSF48371">
    <property type="entry name" value="ARM repeat"/>
    <property type="match status" value="1"/>
</dbReference>
<dbReference type="InterPro" id="IPR011989">
    <property type="entry name" value="ARM-like"/>
</dbReference>
<accession>A0ABD3MF88</accession>
<feature type="region of interest" description="Disordered" evidence="1">
    <location>
        <begin position="63"/>
        <end position="86"/>
    </location>
</feature>
<dbReference type="InterPro" id="IPR024395">
    <property type="entry name" value="CLASP_N_dom"/>
</dbReference>
<evidence type="ECO:0000259" key="2">
    <source>
        <dbReference type="Pfam" id="PF12348"/>
    </source>
</evidence>